<organism evidence="1 2">
    <name type="scientific">Euplotes crassus</name>
    <dbReference type="NCBI Taxonomy" id="5936"/>
    <lineage>
        <taxon>Eukaryota</taxon>
        <taxon>Sar</taxon>
        <taxon>Alveolata</taxon>
        <taxon>Ciliophora</taxon>
        <taxon>Intramacronucleata</taxon>
        <taxon>Spirotrichea</taxon>
        <taxon>Hypotrichia</taxon>
        <taxon>Euplotida</taxon>
        <taxon>Euplotidae</taxon>
        <taxon>Moneuplotes</taxon>
    </lineage>
</organism>
<sequence length="132" mass="15506">MVTFFQTNWGPSLMLIKPFCSPSVGEILRDTGKRDVGRKPFRTFLCERVMEIRFGRAFVKRSVLSCLFEIVIRVFLDCKITVLKDRFNIKTTLDDVFFYLVYLAHDFIYQLEILDPELFSQDQGRLPFCQGC</sequence>
<evidence type="ECO:0000313" key="2">
    <source>
        <dbReference type="Proteomes" id="UP001295684"/>
    </source>
</evidence>
<proteinExistence type="predicted"/>
<dbReference type="EMBL" id="CAMPGE010020029">
    <property type="protein sequence ID" value="CAI2378319.1"/>
    <property type="molecule type" value="Genomic_DNA"/>
</dbReference>
<dbReference type="AlphaFoldDB" id="A0AAD2D2B3"/>
<dbReference type="Proteomes" id="UP001295684">
    <property type="component" value="Unassembled WGS sequence"/>
</dbReference>
<reference evidence="1" key="1">
    <citation type="submission" date="2023-07" db="EMBL/GenBank/DDBJ databases">
        <authorList>
            <consortium name="AG Swart"/>
            <person name="Singh M."/>
            <person name="Singh A."/>
            <person name="Seah K."/>
            <person name="Emmerich C."/>
        </authorList>
    </citation>
    <scope>NUCLEOTIDE SEQUENCE</scope>
    <source>
        <strain evidence="1">DP1</strain>
    </source>
</reference>
<comment type="caution">
    <text evidence="1">The sequence shown here is derived from an EMBL/GenBank/DDBJ whole genome shotgun (WGS) entry which is preliminary data.</text>
</comment>
<keyword evidence="2" id="KW-1185">Reference proteome</keyword>
<accession>A0AAD2D2B3</accession>
<evidence type="ECO:0000313" key="1">
    <source>
        <dbReference type="EMBL" id="CAI2378319.1"/>
    </source>
</evidence>
<gene>
    <name evidence="1" type="ORF">ECRASSUSDP1_LOCUS19714</name>
</gene>
<protein>
    <submittedName>
        <fullName evidence="1">Uncharacterized protein</fullName>
    </submittedName>
</protein>
<name>A0AAD2D2B3_EUPCR</name>